<gene>
    <name evidence="2" type="ORF">CEXT_66521</name>
</gene>
<dbReference type="AlphaFoldDB" id="A0AAV4XRD1"/>
<name>A0AAV4XRD1_CAEEX</name>
<dbReference type="Proteomes" id="UP001054945">
    <property type="component" value="Unassembled WGS sequence"/>
</dbReference>
<evidence type="ECO:0000256" key="1">
    <source>
        <dbReference type="SAM" id="SignalP"/>
    </source>
</evidence>
<feature type="chain" id="PRO_5043697124" evidence="1">
    <location>
        <begin position="20"/>
        <end position="97"/>
    </location>
</feature>
<evidence type="ECO:0000313" key="3">
    <source>
        <dbReference type="Proteomes" id="UP001054945"/>
    </source>
</evidence>
<feature type="signal peptide" evidence="1">
    <location>
        <begin position="1"/>
        <end position="19"/>
    </location>
</feature>
<comment type="caution">
    <text evidence="2">The sequence shown here is derived from an EMBL/GenBank/DDBJ whole genome shotgun (WGS) entry which is preliminary data.</text>
</comment>
<evidence type="ECO:0000313" key="2">
    <source>
        <dbReference type="EMBL" id="GIY97747.1"/>
    </source>
</evidence>
<sequence>MVQKFWIGLFMRLVFDVRTWDFRSVKKDAWPSRELHVSQSSRNPFVNNNTPQMAPVTGTIPSPHFKVWESHQDWVKWDVELCSESWLHGFGICLVSY</sequence>
<reference evidence="2 3" key="1">
    <citation type="submission" date="2021-06" db="EMBL/GenBank/DDBJ databases">
        <title>Caerostris extrusa draft genome.</title>
        <authorList>
            <person name="Kono N."/>
            <person name="Arakawa K."/>
        </authorList>
    </citation>
    <scope>NUCLEOTIDE SEQUENCE [LARGE SCALE GENOMIC DNA]</scope>
</reference>
<dbReference type="EMBL" id="BPLR01018209">
    <property type="protein sequence ID" value="GIY97747.1"/>
    <property type="molecule type" value="Genomic_DNA"/>
</dbReference>
<keyword evidence="3" id="KW-1185">Reference proteome</keyword>
<protein>
    <submittedName>
        <fullName evidence="2">Uncharacterized protein</fullName>
    </submittedName>
</protein>
<proteinExistence type="predicted"/>
<keyword evidence="1" id="KW-0732">Signal</keyword>
<organism evidence="2 3">
    <name type="scientific">Caerostris extrusa</name>
    <name type="common">Bark spider</name>
    <name type="synonym">Caerostris bankana</name>
    <dbReference type="NCBI Taxonomy" id="172846"/>
    <lineage>
        <taxon>Eukaryota</taxon>
        <taxon>Metazoa</taxon>
        <taxon>Ecdysozoa</taxon>
        <taxon>Arthropoda</taxon>
        <taxon>Chelicerata</taxon>
        <taxon>Arachnida</taxon>
        <taxon>Araneae</taxon>
        <taxon>Araneomorphae</taxon>
        <taxon>Entelegynae</taxon>
        <taxon>Araneoidea</taxon>
        <taxon>Araneidae</taxon>
        <taxon>Caerostris</taxon>
    </lineage>
</organism>
<accession>A0AAV4XRD1</accession>